<dbReference type="GO" id="GO:0043139">
    <property type="term" value="F:5'-3' DNA helicase activity"/>
    <property type="evidence" value="ECO:0007669"/>
    <property type="project" value="InterPro"/>
</dbReference>
<dbReference type="Gene3D" id="3.40.50.300">
    <property type="entry name" value="P-loop containing nucleotide triphosphate hydrolases"/>
    <property type="match status" value="1"/>
</dbReference>
<dbReference type="WBParaSite" id="PDA_v2.g29914.t1">
    <property type="protein sequence ID" value="PDA_v2.g29914.t1"/>
    <property type="gene ID" value="PDA_v2.g29914"/>
</dbReference>
<keyword evidence="2" id="KW-1185">Reference proteome</keyword>
<proteinExistence type="predicted"/>
<dbReference type="PROSITE" id="PS51199">
    <property type="entry name" value="SF4_HELICASE"/>
    <property type="match status" value="1"/>
</dbReference>
<dbReference type="InterPro" id="IPR027417">
    <property type="entry name" value="P-loop_NTPase"/>
</dbReference>
<dbReference type="Proteomes" id="UP000887578">
    <property type="component" value="Unplaced"/>
</dbReference>
<dbReference type="PANTHER" id="PTHR12873">
    <property type="entry name" value="T7-LIKE MITOCHONDRIAL DNA HELICASE"/>
    <property type="match status" value="1"/>
</dbReference>
<accession>A0A914QEY1</accession>
<dbReference type="InterPro" id="IPR027032">
    <property type="entry name" value="Twinkle-like"/>
</dbReference>
<dbReference type="GO" id="GO:0006264">
    <property type="term" value="P:mitochondrial DNA replication"/>
    <property type="evidence" value="ECO:0007669"/>
    <property type="project" value="TreeGrafter"/>
</dbReference>
<dbReference type="GO" id="GO:0003697">
    <property type="term" value="F:single-stranded DNA binding"/>
    <property type="evidence" value="ECO:0007669"/>
    <property type="project" value="InterPro"/>
</dbReference>
<evidence type="ECO:0000313" key="3">
    <source>
        <dbReference type="WBParaSite" id="PDA_v2.g29914.t1"/>
    </source>
</evidence>
<dbReference type="GO" id="GO:0005524">
    <property type="term" value="F:ATP binding"/>
    <property type="evidence" value="ECO:0007669"/>
    <property type="project" value="InterPro"/>
</dbReference>
<dbReference type="InterPro" id="IPR007694">
    <property type="entry name" value="DNA_helicase_DnaB-like_C"/>
</dbReference>
<reference evidence="3" key="1">
    <citation type="submission" date="2022-11" db="UniProtKB">
        <authorList>
            <consortium name="WormBaseParasite"/>
        </authorList>
    </citation>
    <scope>IDENTIFICATION</scope>
</reference>
<dbReference type="GO" id="GO:0005739">
    <property type="term" value="C:mitochondrion"/>
    <property type="evidence" value="ECO:0007669"/>
    <property type="project" value="TreeGrafter"/>
</dbReference>
<sequence length="112" mass="13364">MLYHQQDRFVGLLRSLATDYRIHITLVVHPRKVEGEEIDIHHIGGSSRVIQEADNVLAIQRHRDEVDKRKFRKFLYILKNRYGMRRIESDQIEMVFQPSTYTHTLIDYAQAK</sequence>
<name>A0A914QEY1_9BILA</name>
<feature type="domain" description="SF4 helicase" evidence="1">
    <location>
        <begin position="1"/>
        <end position="110"/>
    </location>
</feature>
<evidence type="ECO:0000313" key="2">
    <source>
        <dbReference type="Proteomes" id="UP000887578"/>
    </source>
</evidence>
<evidence type="ECO:0000259" key="1">
    <source>
        <dbReference type="PROSITE" id="PS51199"/>
    </source>
</evidence>
<organism evidence="2 3">
    <name type="scientific">Panagrolaimus davidi</name>
    <dbReference type="NCBI Taxonomy" id="227884"/>
    <lineage>
        <taxon>Eukaryota</taxon>
        <taxon>Metazoa</taxon>
        <taxon>Ecdysozoa</taxon>
        <taxon>Nematoda</taxon>
        <taxon>Chromadorea</taxon>
        <taxon>Rhabditida</taxon>
        <taxon>Tylenchina</taxon>
        <taxon>Panagrolaimomorpha</taxon>
        <taxon>Panagrolaimoidea</taxon>
        <taxon>Panagrolaimidae</taxon>
        <taxon>Panagrolaimus</taxon>
    </lineage>
</organism>
<dbReference type="AlphaFoldDB" id="A0A914QEY1"/>
<protein>
    <submittedName>
        <fullName evidence="3">SF4 helicase domain-containing protein</fullName>
    </submittedName>
</protein>
<dbReference type="PANTHER" id="PTHR12873:SF0">
    <property type="entry name" value="TWINKLE MTDNA HELICASE"/>
    <property type="match status" value="1"/>
</dbReference>